<evidence type="ECO:0000313" key="11">
    <source>
        <dbReference type="EMBL" id="CAK7220425.1"/>
    </source>
</evidence>
<feature type="domain" description="Plastocyanin-like" evidence="8">
    <location>
        <begin position="169"/>
        <end position="314"/>
    </location>
</feature>
<evidence type="ECO:0000256" key="6">
    <source>
        <dbReference type="SAM" id="Phobius"/>
    </source>
</evidence>
<dbReference type="CDD" id="cd13877">
    <property type="entry name" value="CuRO_2_Fet3p_like"/>
    <property type="match status" value="1"/>
</dbReference>
<evidence type="ECO:0000259" key="8">
    <source>
        <dbReference type="Pfam" id="PF00394"/>
    </source>
</evidence>
<name>A0ABP0BLU5_9PEZI</name>
<dbReference type="InterPro" id="IPR011706">
    <property type="entry name" value="Cu-oxidase_C"/>
</dbReference>
<dbReference type="InterPro" id="IPR045087">
    <property type="entry name" value="Cu-oxidase_fam"/>
</dbReference>
<dbReference type="Proteomes" id="UP001642405">
    <property type="component" value="Unassembled WGS sequence"/>
</dbReference>
<dbReference type="Gene3D" id="2.60.40.420">
    <property type="entry name" value="Cupredoxins - blue copper proteins"/>
    <property type="match status" value="3"/>
</dbReference>
<feature type="signal peptide" evidence="7">
    <location>
        <begin position="1"/>
        <end position="34"/>
    </location>
</feature>
<dbReference type="SUPFAM" id="SSF49503">
    <property type="entry name" value="Cupredoxins"/>
    <property type="match status" value="3"/>
</dbReference>
<dbReference type="InterPro" id="IPR011707">
    <property type="entry name" value="Cu-oxidase-like_N"/>
</dbReference>
<keyword evidence="6" id="KW-0472">Membrane</keyword>
<dbReference type="InterPro" id="IPR001117">
    <property type="entry name" value="Cu-oxidase_2nd"/>
</dbReference>
<dbReference type="InterPro" id="IPR044130">
    <property type="entry name" value="CuRO_2_Fet3-like"/>
</dbReference>
<dbReference type="Pfam" id="PF00394">
    <property type="entry name" value="Cu-oxidase"/>
    <property type="match status" value="1"/>
</dbReference>
<proteinExistence type="inferred from homology"/>
<keyword evidence="2" id="KW-0479">Metal-binding</keyword>
<evidence type="ECO:0008006" key="13">
    <source>
        <dbReference type="Google" id="ProtNLM"/>
    </source>
</evidence>
<evidence type="ECO:0000256" key="2">
    <source>
        <dbReference type="ARBA" id="ARBA00022723"/>
    </source>
</evidence>
<accession>A0ABP0BLU5</accession>
<keyword evidence="12" id="KW-1185">Reference proteome</keyword>
<evidence type="ECO:0000259" key="10">
    <source>
        <dbReference type="Pfam" id="PF07732"/>
    </source>
</evidence>
<dbReference type="Pfam" id="PF07731">
    <property type="entry name" value="Cu-oxidase_2"/>
    <property type="match status" value="1"/>
</dbReference>
<evidence type="ECO:0000313" key="12">
    <source>
        <dbReference type="Proteomes" id="UP001642405"/>
    </source>
</evidence>
<feature type="domain" description="Plastocyanin-like" evidence="9">
    <location>
        <begin position="375"/>
        <end position="512"/>
    </location>
</feature>
<evidence type="ECO:0000256" key="7">
    <source>
        <dbReference type="SAM" id="SignalP"/>
    </source>
</evidence>
<evidence type="ECO:0000256" key="3">
    <source>
        <dbReference type="ARBA" id="ARBA00022729"/>
    </source>
</evidence>
<evidence type="ECO:0000259" key="9">
    <source>
        <dbReference type="Pfam" id="PF07731"/>
    </source>
</evidence>
<comment type="caution">
    <text evidence="11">The sequence shown here is derived from an EMBL/GenBank/DDBJ whole genome shotgun (WGS) entry which is preliminary data.</text>
</comment>
<evidence type="ECO:0000256" key="4">
    <source>
        <dbReference type="ARBA" id="ARBA00023002"/>
    </source>
</evidence>
<protein>
    <recommendedName>
        <fullName evidence="13">Ferrooxidoreductase Fet3</fullName>
    </recommendedName>
</protein>
<dbReference type="PANTHER" id="PTHR11709">
    <property type="entry name" value="MULTI-COPPER OXIDASE"/>
    <property type="match status" value="1"/>
</dbReference>
<dbReference type="InterPro" id="IPR033138">
    <property type="entry name" value="Cu_oxidase_CS"/>
</dbReference>
<dbReference type="PROSITE" id="PS00080">
    <property type="entry name" value="MULTICOPPER_OXIDASE2"/>
    <property type="match status" value="1"/>
</dbReference>
<dbReference type="CDD" id="cd13899">
    <property type="entry name" value="CuRO_3_Fet3p"/>
    <property type="match status" value="1"/>
</dbReference>
<dbReference type="EMBL" id="CAWUHB010000020">
    <property type="protein sequence ID" value="CAK7220425.1"/>
    <property type="molecule type" value="Genomic_DNA"/>
</dbReference>
<feature type="chain" id="PRO_5047163907" description="Ferrooxidoreductase Fet3" evidence="7">
    <location>
        <begin position="35"/>
        <end position="610"/>
    </location>
</feature>
<organism evidence="11 12">
    <name type="scientific">Sporothrix curviconia</name>
    <dbReference type="NCBI Taxonomy" id="1260050"/>
    <lineage>
        <taxon>Eukaryota</taxon>
        <taxon>Fungi</taxon>
        <taxon>Dikarya</taxon>
        <taxon>Ascomycota</taxon>
        <taxon>Pezizomycotina</taxon>
        <taxon>Sordariomycetes</taxon>
        <taxon>Sordariomycetidae</taxon>
        <taxon>Ophiostomatales</taxon>
        <taxon>Ophiostomataceae</taxon>
        <taxon>Sporothrix</taxon>
    </lineage>
</organism>
<dbReference type="PANTHER" id="PTHR11709:SF361">
    <property type="entry name" value="IRON TRANSPORT MULTICOPPER OXIDASE FET3"/>
    <property type="match status" value="1"/>
</dbReference>
<evidence type="ECO:0000256" key="1">
    <source>
        <dbReference type="ARBA" id="ARBA00010609"/>
    </source>
</evidence>
<gene>
    <name evidence="11" type="ORF">SCUCBS95973_004150</name>
</gene>
<reference evidence="11 12" key="1">
    <citation type="submission" date="2024-01" db="EMBL/GenBank/DDBJ databases">
        <authorList>
            <person name="Allen C."/>
            <person name="Tagirdzhanova G."/>
        </authorList>
    </citation>
    <scope>NUCLEOTIDE SEQUENCE [LARGE SCALE GENOMIC DNA]</scope>
</reference>
<keyword evidence="4" id="KW-0560">Oxidoreductase</keyword>
<keyword evidence="3 7" id="KW-0732">Signal</keyword>
<dbReference type="InterPro" id="IPR002355">
    <property type="entry name" value="Cu_oxidase_Cu_BS"/>
</dbReference>
<sequence length="610" mass="66956">MVPDRMIATSSCRSAWLAAVAALLLSLCPSFGLAETTVKDFRVGWVLANPDGAFDRPTIGINGQWPIPQLTATVGDRMILNVHNDLGNASTSLHFHGFFQNGTNYMDGAVGVTQCAIPPGSSFTYDIVFEQPGTYWYHSHSGGQYMDGLRGAIVVHDPAGPYEGKYDKEIVLSISDWYHELSVDLIDQLINVENPTGAEPVPQAALINDTQNLSIPVMPDTTYLIRFVNIGGFAAQYIWFEGHSMRVVEVDGVWTEPADADMLYITPAQRYSVLLTTRSDTSANFALVSAMDEGLFDVIPEGQNSNVTAWLVYDATKPLPAPQPVNELEAFDDFDLVPVDGLAIFDHVDHSFSLEVQMDNLRDGANYAFFNDMTYVQPKVPSLYTALSVGGTNASSPIVYGSHTNTHVFKHNDVIELILNNGDDGRHPFHLHGHNFQVVHRSDEDGGIYIPDDLAASEFPRVPMRRDTVFVEGNGNFVIRFRADNPGVWLFHCHIEWHMDQGLVATFVEAPEALQALQVPESHLEACRAAGKPTAGNAAGNIKDVFDLKGENKPPGRLPEGFTAKGYVALFFSTVAALMGMAVITWYGLIDPNVKDRGAEHQPLISEDNE</sequence>
<evidence type="ECO:0000256" key="5">
    <source>
        <dbReference type="ARBA" id="ARBA00023008"/>
    </source>
</evidence>
<dbReference type="CDD" id="cd13851">
    <property type="entry name" value="CuRO_1_Fet3p"/>
    <property type="match status" value="1"/>
</dbReference>
<dbReference type="InterPro" id="IPR008972">
    <property type="entry name" value="Cupredoxin"/>
</dbReference>
<keyword evidence="6" id="KW-0812">Transmembrane</keyword>
<feature type="domain" description="Plastocyanin-like" evidence="10">
    <location>
        <begin position="44"/>
        <end position="159"/>
    </location>
</feature>
<keyword evidence="6" id="KW-1133">Transmembrane helix</keyword>
<keyword evidence="5" id="KW-0186">Copper</keyword>
<comment type="similarity">
    <text evidence="1">Belongs to the multicopper oxidase family.</text>
</comment>
<feature type="transmembrane region" description="Helical" evidence="6">
    <location>
        <begin position="567"/>
        <end position="589"/>
    </location>
</feature>
<dbReference type="PROSITE" id="PS00079">
    <property type="entry name" value="MULTICOPPER_OXIDASE1"/>
    <property type="match status" value="2"/>
</dbReference>
<dbReference type="Pfam" id="PF07732">
    <property type="entry name" value="Cu-oxidase_3"/>
    <property type="match status" value="1"/>
</dbReference>